<evidence type="ECO:0000256" key="3">
    <source>
        <dbReference type="SAM" id="Phobius"/>
    </source>
</evidence>
<dbReference type="Proteomes" id="UP001207918">
    <property type="component" value="Unassembled WGS sequence"/>
</dbReference>
<dbReference type="Gene3D" id="3.40.1090.10">
    <property type="entry name" value="Cytosolic phospholipase A2 catalytic domain"/>
    <property type="match status" value="1"/>
</dbReference>
<keyword evidence="2" id="KW-0442">Lipid degradation</keyword>
<keyword evidence="1 2" id="KW-0443">Lipid metabolism</keyword>
<comment type="caution">
    <text evidence="5">The sequence shown here is derived from an EMBL/GenBank/DDBJ whole genome shotgun (WGS) entry which is preliminary data.</text>
</comment>
<feature type="transmembrane region" description="Helical" evidence="3">
    <location>
        <begin position="12"/>
        <end position="33"/>
    </location>
</feature>
<evidence type="ECO:0000259" key="4">
    <source>
        <dbReference type="PROSITE" id="PS51635"/>
    </source>
</evidence>
<feature type="short sequence motif" description="GXSXG" evidence="2">
    <location>
        <begin position="59"/>
        <end position="63"/>
    </location>
</feature>
<feature type="active site" description="Proton acceptor" evidence="2">
    <location>
        <position position="295"/>
    </location>
</feature>
<dbReference type="InterPro" id="IPR016035">
    <property type="entry name" value="Acyl_Trfase/lysoPLipase"/>
</dbReference>
<name>A0ABT3PIS5_9BACT</name>
<keyword evidence="2" id="KW-0378">Hydrolase</keyword>
<dbReference type="PROSITE" id="PS51635">
    <property type="entry name" value="PNPLA"/>
    <property type="match status" value="1"/>
</dbReference>
<keyword evidence="3" id="KW-1133">Transmembrane helix</keyword>
<comment type="caution">
    <text evidence="2">Lacks conserved residue(s) required for the propagation of feature annotation.</text>
</comment>
<protein>
    <submittedName>
        <fullName evidence="5">Patatin-like phospholipase family protein</fullName>
    </submittedName>
</protein>
<keyword evidence="3" id="KW-0812">Transmembrane</keyword>
<evidence type="ECO:0000313" key="5">
    <source>
        <dbReference type="EMBL" id="MCW9705822.1"/>
    </source>
</evidence>
<keyword evidence="6" id="KW-1185">Reference proteome</keyword>
<evidence type="ECO:0000256" key="1">
    <source>
        <dbReference type="ARBA" id="ARBA00023098"/>
    </source>
</evidence>
<dbReference type="Pfam" id="PF01734">
    <property type="entry name" value="Patatin"/>
    <property type="match status" value="1"/>
</dbReference>
<feature type="domain" description="PNPLA" evidence="4">
    <location>
        <begin position="10"/>
        <end position="308"/>
    </location>
</feature>
<organism evidence="5 6">
    <name type="scientific">Fodinibius salsisoli</name>
    <dbReference type="NCBI Taxonomy" id="2820877"/>
    <lineage>
        <taxon>Bacteria</taxon>
        <taxon>Pseudomonadati</taxon>
        <taxon>Balneolota</taxon>
        <taxon>Balneolia</taxon>
        <taxon>Balneolales</taxon>
        <taxon>Balneolaceae</taxon>
        <taxon>Fodinibius</taxon>
    </lineage>
</organism>
<feature type="short sequence motif" description="DGA/G" evidence="2">
    <location>
        <begin position="295"/>
        <end position="297"/>
    </location>
</feature>
<dbReference type="RefSeq" id="WP_265764493.1">
    <property type="nucleotide sequence ID" value="NZ_JAGGJA010000002.1"/>
</dbReference>
<evidence type="ECO:0000256" key="2">
    <source>
        <dbReference type="PROSITE-ProRule" id="PRU01161"/>
    </source>
</evidence>
<sequence>MSSKTFEIGLVMAGAVSAGAYTAGVIDFLLEALTVWEHAQKRGKKEAPPHKVEISVIAGASAGGMTGAILTAMVNDRFSPIRCLPERDPNPSEMQANKLYSSWVEQIDIADLLMARDLKQSDGKVNSLLDSTVLEEIADSAIQFNGNEERPDYIAEQLQLYLTLTNLQGVPYDINFRGGSGKGQTIKQHTDYFQFQLSLQEPASGETIWLNPGDDQAPGWKLLQNVALATGAFPGGLAPRFINRPFSHYNLRSWPIPQRPDSVDAMSSERCIEMRNIKPSWPAHNQQQFHYLSVDGGVMNNEPLELARRALANGQRNPREAHRVNKSVVMVDPFPSDNENALTSAEEIKDYDLVSVFGQLFGSLISQSRFKPDELMLANDDNVYSRFLIAPSRYTNGDVKAEYPIASGFFKGFGGFISRKFRKHDFQLGRRNCQRFLRKYFVLPLNDARQNPVFSNYSEEDFQRFSFMDNGQKKLPIIPLIGDLQEEERSLQWEDLKMAEDELGSLRSQVHYRSRKVIDCLLDQYVENNFSRKIAKVVARFKRKTIVDKIMSMVTEEMDDFGLK</sequence>
<feature type="active site" description="Nucleophile" evidence="2">
    <location>
        <position position="61"/>
    </location>
</feature>
<dbReference type="SUPFAM" id="SSF52151">
    <property type="entry name" value="FabD/lysophospholipase-like"/>
    <property type="match status" value="1"/>
</dbReference>
<accession>A0ABT3PIS5</accession>
<reference evidence="5 6" key="1">
    <citation type="submission" date="2021-03" db="EMBL/GenBank/DDBJ databases">
        <title>Aliifodinibius sp. nov., a new bacterium isolated from saline soil.</title>
        <authorList>
            <person name="Galisteo C."/>
            <person name="De La Haba R."/>
            <person name="Sanchez-Porro C."/>
            <person name="Ventosa A."/>
        </authorList>
    </citation>
    <scope>NUCLEOTIDE SEQUENCE [LARGE SCALE GENOMIC DNA]</scope>
    <source>
        <strain evidence="5 6">1BSP15-2V2</strain>
    </source>
</reference>
<dbReference type="EMBL" id="JAGGJA010000002">
    <property type="protein sequence ID" value="MCW9705822.1"/>
    <property type="molecule type" value="Genomic_DNA"/>
</dbReference>
<feature type="transmembrane region" description="Helical" evidence="3">
    <location>
        <begin position="54"/>
        <end position="74"/>
    </location>
</feature>
<keyword evidence="3" id="KW-0472">Membrane</keyword>
<evidence type="ECO:0000313" key="6">
    <source>
        <dbReference type="Proteomes" id="UP001207918"/>
    </source>
</evidence>
<proteinExistence type="predicted"/>
<gene>
    <name evidence="5" type="ORF">J6I44_03110</name>
</gene>
<dbReference type="InterPro" id="IPR002641">
    <property type="entry name" value="PNPLA_dom"/>
</dbReference>